<evidence type="ECO:0000313" key="2">
    <source>
        <dbReference type="Proteomes" id="UP001589654"/>
    </source>
</evidence>
<reference evidence="1 2" key="1">
    <citation type="submission" date="2024-09" db="EMBL/GenBank/DDBJ databases">
        <authorList>
            <person name="Sun Q."/>
            <person name="Mori K."/>
        </authorList>
    </citation>
    <scope>NUCLEOTIDE SEQUENCE [LARGE SCALE GENOMIC DNA]</scope>
    <source>
        <strain evidence="1 2">CECT 7682</strain>
    </source>
</reference>
<organism evidence="1 2">
    <name type="scientific">Echinicola jeungdonensis</name>
    <dbReference type="NCBI Taxonomy" id="709343"/>
    <lineage>
        <taxon>Bacteria</taxon>
        <taxon>Pseudomonadati</taxon>
        <taxon>Bacteroidota</taxon>
        <taxon>Cytophagia</taxon>
        <taxon>Cytophagales</taxon>
        <taxon>Cyclobacteriaceae</taxon>
        <taxon>Echinicola</taxon>
    </lineage>
</organism>
<dbReference type="RefSeq" id="WP_290249777.1">
    <property type="nucleotide sequence ID" value="NZ_JAUFQT010000002.1"/>
</dbReference>
<dbReference type="PANTHER" id="PTHR41260">
    <property type="entry name" value="PROTEIN ECSC"/>
    <property type="match status" value="1"/>
</dbReference>
<dbReference type="Proteomes" id="UP001589654">
    <property type="component" value="Unassembled WGS sequence"/>
</dbReference>
<dbReference type="InterPro" id="IPR024787">
    <property type="entry name" value="EcsC"/>
</dbReference>
<dbReference type="EMBL" id="JBHMEW010000005">
    <property type="protein sequence ID" value="MFB9210197.1"/>
    <property type="molecule type" value="Genomic_DNA"/>
</dbReference>
<comment type="caution">
    <text evidence="1">The sequence shown here is derived from an EMBL/GenBank/DDBJ whole genome shotgun (WGS) entry which is preliminary data.</text>
</comment>
<accession>A0ABV5J053</accession>
<dbReference type="PANTHER" id="PTHR41260:SF1">
    <property type="entry name" value="PROTEIN ECSC"/>
    <property type="match status" value="1"/>
</dbReference>
<protein>
    <submittedName>
        <fullName evidence="1">EcsC family protein</fullName>
    </submittedName>
</protein>
<sequence>MVLYEEIAFNEMNAWLKKVKKNPSIINRMATGVQHKINDYIPEKVHQAITYAVEKMVKGVIFGSSYINATMPEKATFEMRESRIKEKIKFYQRTASVEGAVTGAGGILWGFVDFPAFFAIKMKLMFEIASLYGYDVKDLKERLFILYIFQLAFCSQKRRKELAGFMENWPQYSKTLPKEESEIDWRTFQIEYRDYMDLAKLAQLIPVIGAGVGAITNYRLADHLGKSAMQCYRIRYFDRKGLLDKPIS</sequence>
<keyword evidence="2" id="KW-1185">Reference proteome</keyword>
<name>A0ABV5J053_9BACT</name>
<dbReference type="Pfam" id="PF12787">
    <property type="entry name" value="EcsC"/>
    <property type="match status" value="1"/>
</dbReference>
<proteinExistence type="predicted"/>
<evidence type="ECO:0000313" key="1">
    <source>
        <dbReference type="EMBL" id="MFB9210197.1"/>
    </source>
</evidence>
<gene>
    <name evidence="1" type="ORF">ACFFUR_00120</name>
</gene>